<name>A0A085ZP28_9FLAO</name>
<keyword evidence="3" id="KW-1185">Reference proteome</keyword>
<feature type="chain" id="PRO_5001801550" evidence="1">
    <location>
        <begin position="19"/>
        <end position="276"/>
    </location>
</feature>
<dbReference type="RefSeq" id="WP_035684374.1">
    <property type="nucleotide sequence ID" value="NZ_JPRL01000001.1"/>
</dbReference>
<sequence length="276" mass="31077">MKKTFLLLFCIATFFSYGQSNKILDFKPGYSPETTYYQTITNSSDYEIAYSGSENFLEILKKNGTENPTKIKNSFNVETVSKTGKMGKDGNFPITIEYLKSTDANGKNIIPSGTFLYGNVSLLNMPKLDSIVSKGMEESFKKTIFETVQSTFKQLELPERKLRVGESFSQESPLTIPIAGINFEMVITTTYNLKSITAKNALFDIVQVYTMKIIDNRFDISGSGNGTGKLDYDILNHFTSENTIDMELNLKLKHTDFNLDLKSKSNYSQSVKIAKK</sequence>
<accession>A0A085ZP28</accession>
<dbReference type="EMBL" id="JPRL01000001">
    <property type="protein sequence ID" value="KFF06192.1"/>
    <property type="molecule type" value="Genomic_DNA"/>
</dbReference>
<gene>
    <name evidence="2" type="ORF">IW19_11915</name>
</gene>
<evidence type="ECO:0000313" key="3">
    <source>
        <dbReference type="Proteomes" id="UP000028715"/>
    </source>
</evidence>
<evidence type="ECO:0000313" key="2">
    <source>
        <dbReference type="EMBL" id="KFF06192.1"/>
    </source>
</evidence>
<evidence type="ECO:0000256" key="1">
    <source>
        <dbReference type="SAM" id="SignalP"/>
    </source>
</evidence>
<dbReference type="Proteomes" id="UP000028715">
    <property type="component" value="Unassembled WGS sequence"/>
</dbReference>
<dbReference type="AlphaFoldDB" id="A0A085ZP28"/>
<dbReference type="STRING" id="362418.IW19_11915"/>
<proteinExistence type="predicted"/>
<dbReference type="eggNOG" id="ENOG5031EYN">
    <property type="taxonomic scope" value="Bacteria"/>
</dbReference>
<comment type="caution">
    <text evidence="2">The sequence shown here is derived from an EMBL/GenBank/DDBJ whole genome shotgun (WGS) entry which is preliminary data.</text>
</comment>
<feature type="signal peptide" evidence="1">
    <location>
        <begin position="1"/>
        <end position="18"/>
    </location>
</feature>
<organism evidence="2 3">
    <name type="scientific">Flavobacterium reichenbachii</name>
    <dbReference type="NCBI Taxonomy" id="362418"/>
    <lineage>
        <taxon>Bacteria</taxon>
        <taxon>Pseudomonadati</taxon>
        <taxon>Bacteroidota</taxon>
        <taxon>Flavobacteriia</taxon>
        <taxon>Flavobacteriales</taxon>
        <taxon>Flavobacteriaceae</taxon>
        <taxon>Flavobacterium</taxon>
    </lineage>
</organism>
<protein>
    <submittedName>
        <fullName evidence="2">Uncharacterized protein</fullName>
    </submittedName>
</protein>
<dbReference type="OrthoDB" id="1376102at2"/>
<reference evidence="2 3" key="1">
    <citation type="submission" date="2014-07" db="EMBL/GenBank/DDBJ databases">
        <title>Genome of Flavobacterium reichenbachii LMG 25512.</title>
        <authorList>
            <person name="Stropko S.J."/>
            <person name="Pipes S.E."/>
            <person name="Newman J.D."/>
        </authorList>
    </citation>
    <scope>NUCLEOTIDE SEQUENCE [LARGE SCALE GENOMIC DNA]</scope>
    <source>
        <strain evidence="2 3">LMG 25512</strain>
    </source>
</reference>
<keyword evidence="1" id="KW-0732">Signal</keyword>